<dbReference type="Proteomes" id="UP000186997">
    <property type="component" value="Unassembled WGS sequence"/>
</dbReference>
<sequence length="70" mass="7518">MTKNIGTIDRIFRLVLGIVLLAAPFVSGMAVFQSGTATIISVIVGLIMLGTATLKFCPLYRIFGIQTCKI</sequence>
<gene>
    <name evidence="3" type="ORF">SAMN05421665_1426</name>
</gene>
<dbReference type="OrthoDB" id="9804804at2"/>
<dbReference type="EMBL" id="FTPR01000001">
    <property type="protein sequence ID" value="SIT82294.1"/>
    <property type="molecule type" value="Genomic_DNA"/>
</dbReference>
<accession>A0A1R3WVA3</accession>
<evidence type="ECO:0000256" key="1">
    <source>
        <dbReference type="SAM" id="Phobius"/>
    </source>
</evidence>
<keyword evidence="4" id="KW-1185">Reference proteome</keyword>
<organism evidence="3 4">
    <name type="scientific">Yoonia rosea</name>
    <dbReference type="NCBI Taxonomy" id="287098"/>
    <lineage>
        <taxon>Bacteria</taxon>
        <taxon>Pseudomonadati</taxon>
        <taxon>Pseudomonadota</taxon>
        <taxon>Alphaproteobacteria</taxon>
        <taxon>Rhodobacterales</taxon>
        <taxon>Paracoccaceae</taxon>
        <taxon>Yoonia</taxon>
    </lineage>
</organism>
<keyword evidence="1" id="KW-0812">Transmembrane</keyword>
<protein>
    <recommendedName>
        <fullName evidence="2">Inner membrane protein YgaP-like transmembrane domain-containing protein</fullName>
    </recommendedName>
</protein>
<feature type="transmembrane region" description="Helical" evidence="1">
    <location>
        <begin position="38"/>
        <end position="57"/>
    </location>
</feature>
<evidence type="ECO:0000313" key="3">
    <source>
        <dbReference type="EMBL" id="SIT82294.1"/>
    </source>
</evidence>
<dbReference type="RefSeq" id="WP_076658977.1">
    <property type="nucleotide sequence ID" value="NZ_FTPR01000001.1"/>
</dbReference>
<evidence type="ECO:0000313" key="4">
    <source>
        <dbReference type="Proteomes" id="UP000186997"/>
    </source>
</evidence>
<proteinExistence type="predicted"/>
<feature type="transmembrane region" description="Helical" evidence="1">
    <location>
        <begin position="12"/>
        <end position="32"/>
    </location>
</feature>
<name>A0A1R3WVA3_9RHOB</name>
<reference evidence="4" key="1">
    <citation type="submission" date="2017-01" db="EMBL/GenBank/DDBJ databases">
        <authorList>
            <person name="Varghese N."/>
            <person name="Submissions S."/>
        </authorList>
    </citation>
    <scope>NUCLEOTIDE SEQUENCE [LARGE SCALE GENOMIC DNA]</scope>
    <source>
        <strain evidence="4">DSM 29591</strain>
    </source>
</reference>
<dbReference type="Pfam" id="PF11127">
    <property type="entry name" value="YgaP-like_TM"/>
    <property type="match status" value="1"/>
</dbReference>
<keyword evidence="1" id="KW-1133">Transmembrane helix</keyword>
<feature type="domain" description="Inner membrane protein YgaP-like transmembrane" evidence="2">
    <location>
        <begin position="1"/>
        <end position="69"/>
    </location>
</feature>
<keyword evidence="1" id="KW-0472">Membrane</keyword>
<evidence type="ECO:0000259" key="2">
    <source>
        <dbReference type="Pfam" id="PF11127"/>
    </source>
</evidence>
<dbReference type="AlphaFoldDB" id="A0A1R3WVA3"/>
<dbReference type="InterPro" id="IPR021309">
    <property type="entry name" value="YgaP-like_TM"/>
</dbReference>